<dbReference type="GeneID" id="91097536"/>
<dbReference type="AlphaFoldDB" id="A0AAX4K2S0"/>
<sequence length="432" mass="48545">MVQTDSKNKGLSMDFLLDGGLIPSLPISGGQVGHQELIGMGLVGKPPMIPRANVKSPPQPFYGLPYAHNNVLSNKLPEIKPGQPFRYTSNVNACNSNNTLKSQSMNGNGINGRLGHNKNHSLSSTHSTSSQKSQNELMYERPPLLRRTSSFNQLPPNSALSSSSQSINSVVKHSNQQHRNSHGSSKLRYSTSDSAVHTHTRSKSIPRTDIESIGIEIGNEEDDEMINCILIILKSLIPKDRLSDPDSSSADDFIGRILDPMHLLIPCSIILEALVKERTLLKEDYGHGYNLKEESSDNEHYYNDTKESLILSNGIQLILYLDDGEINWLVLNWYIQTFSQILNALLPFLKRLQLEPQRSSSPKGKEKENDKEQETLEDMIRSLRVYISKMKKVFGEIALLYVDKYSFIRGFWIENDLKDSAGQVGKWSEMFD</sequence>
<evidence type="ECO:0000313" key="3">
    <source>
        <dbReference type="Proteomes" id="UP001355207"/>
    </source>
</evidence>
<feature type="compositionally biased region" description="Polar residues" evidence="1">
    <location>
        <begin position="182"/>
        <end position="197"/>
    </location>
</feature>
<feature type="compositionally biased region" description="Low complexity" evidence="1">
    <location>
        <begin position="120"/>
        <end position="134"/>
    </location>
</feature>
<protein>
    <submittedName>
        <fullName evidence="2">Uncharacterized protein</fullName>
    </submittedName>
</protein>
<name>A0AAX4K2S0_9TREE</name>
<gene>
    <name evidence="2" type="ORF">L201_006867</name>
</gene>
<keyword evidence="3" id="KW-1185">Reference proteome</keyword>
<evidence type="ECO:0000256" key="1">
    <source>
        <dbReference type="SAM" id="MobiDB-lite"/>
    </source>
</evidence>
<proteinExistence type="predicted"/>
<organism evidence="2 3">
    <name type="scientific">Kwoniella dendrophila CBS 6074</name>
    <dbReference type="NCBI Taxonomy" id="1295534"/>
    <lineage>
        <taxon>Eukaryota</taxon>
        <taxon>Fungi</taxon>
        <taxon>Dikarya</taxon>
        <taxon>Basidiomycota</taxon>
        <taxon>Agaricomycotina</taxon>
        <taxon>Tremellomycetes</taxon>
        <taxon>Tremellales</taxon>
        <taxon>Cryptococcaceae</taxon>
        <taxon>Kwoniella</taxon>
    </lineage>
</organism>
<dbReference type="RefSeq" id="XP_066078677.1">
    <property type="nucleotide sequence ID" value="XM_066222580.1"/>
</dbReference>
<feature type="compositionally biased region" description="Low complexity" evidence="1">
    <location>
        <begin position="153"/>
        <end position="169"/>
    </location>
</feature>
<feature type="compositionally biased region" description="Polar residues" evidence="1">
    <location>
        <begin position="96"/>
        <end position="108"/>
    </location>
</feature>
<reference evidence="2 3" key="1">
    <citation type="submission" date="2024-01" db="EMBL/GenBank/DDBJ databases">
        <title>Comparative genomics of Cryptococcus and Kwoniella reveals pathogenesis evolution and contrasting modes of karyotype evolution via chromosome fusion or intercentromeric recombination.</title>
        <authorList>
            <person name="Coelho M.A."/>
            <person name="David-Palma M."/>
            <person name="Shea T."/>
            <person name="Bowers K."/>
            <person name="McGinley-Smith S."/>
            <person name="Mohammad A.W."/>
            <person name="Gnirke A."/>
            <person name="Yurkov A.M."/>
            <person name="Nowrousian M."/>
            <person name="Sun S."/>
            <person name="Cuomo C.A."/>
            <person name="Heitman J."/>
        </authorList>
    </citation>
    <scope>NUCLEOTIDE SEQUENCE [LARGE SCALE GENOMIC DNA]</scope>
    <source>
        <strain evidence="2 3">CBS 6074</strain>
    </source>
</reference>
<accession>A0AAX4K2S0</accession>
<dbReference type="EMBL" id="CP144106">
    <property type="protein sequence ID" value="WWC91915.1"/>
    <property type="molecule type" value="Genomic_DNA"/>
</dbReference>
<feature type="region of interest" description="Disordered" evidence="1">
    <location>
        <begin position="96"/>
        <end position="204"/>
    </location>
</feature>
<dbReference type="Proteomes" id="UP001355207">
    <property type="component" value="Chromosome 9"/>
</dbReference>
<evidence type="ECO:0000313" key="2">
    <source>
        <dbReference type="EMBL" id="WWC91915.1"/>
    </source>
</evidence>